<evidence type="ECO:0000313" key="4">
    <source>
        <dbReference type="Proteomes" id="UP000654075"/>
    </source>
</evidence>
<evidence type="ECO:0000313" key="2">
    <source>
        <dbReference type="EMBL" id="CAE8590937.1"/>
    </source>
</evidence>
<keyword evidence="4" id="KW-1185">Reference proteome</keyword>
<feature type="transmembrane region" description="Helical" evidence="1">
    <location>
        <begin position="110"/>
        <end position="137"/>
    </location>
</feature>
<gene>
    <name evidence="3" type="ORF">PGLA1383_LOCUS19654</name>
    <name evidence="2" type="ORF">PGLA1383_LOCUS9639</name>
</gene>
<evidence type="ECO:0000313" key="3">
    <source>
        <dbReference type="EMBL" id="CAE8601362.1"/>
    </source>
</evidence>
<accession>A0A813EL34</accession>
<feature type="non-terminal residue" evidence="3">
    <location>
        <position position="177"/>
    </location>
</feature>
<sequence>YNIHHQRSAAKLSPSASGSPLMELGSRRPRLWNLFRAVQITGGIELVGMTLHALAVSELKVATRPKTLVESLDISGCIAAIVRISLSPMLQYLSIPLVSQDPNWDGLDSFWQAFAGMLAASLPFALLYLLSFATLAVRWSILGTAPESVVILTAPLLPALSNLFLSDRMHKEISRLE</sequence>
<keyword evidence="1" id="KW-0812">Transmembrane</keyword>
<proteinExistence type="predicted"/>
<keyword evidence="1" id="KW-0472">Membrane</keyword>
<feature type="transmembrane region" description="Helical" evidence="1">
    <location>
        <begin position="34"/>
        <end position="56"/>
    </location>
</feature>
<feature type="transmembrane region" description="Helical" evidence="1">
    <location>
        <begin position="149"/>
        <end position="166"/>
    </location>
</feature>
<protein>
    <submittedName>
        <fullName evidence="3">Uncharacterized protein</fullName>
    </submittedName>
</protein>
<dbReference type="EMBL" id="CAJNNV010013086">
    <property type="protein sequence ID" value="CAE8601362.1"/>
    <property type="molecule type" value="Genomic_DNA"/>
</dbReference>
<dbReference type="OrthoDB" id="457953at2759"/>
<dbReference type="EMBL" id="CAJNNV010004584">
    <property type="protein sequence ID" value="CAE8590937.1"/>
    <property type="molecule type" value="Genomic_DNA"/>
</dbReference>
<keyword evidence="1" id="KW-1133">Transmembrane helix</keyword>
<evidence type="ECO:0000256" key="1">
    <source>
        <dbReference type="SAM" id="Phobius"/>
    </source>
</evidence>
<reference evidence="3" key="1">
    <citation type="submission" date="2021-02" db="EMBL/GenBank/DDBJ databases">
        <authorList>
            <person name="Dougan E. K."/>
            <person name="Rhodes N."/>
            <person name="Thang M."/>
            <person name="Chan C."/>
        </authorList>
    </citation>
    <scope>NUCLEOTIDE SEQUENCE</scope>
</reference>
<organism evidence="3 4">
    <name type="scientific">Polarella glacialis</name>
    <name type="common">Dinoflagellate</name>
    <dbReference type="NCBI Taxonomy" id="89957"/>
    <lineage>
        <taxon>Eukaryota</taxon>
        <taxon>Sar</taxon>
        <taxon>Alveolata</taxon>
        <taxon>Dinophyceae</taxon>
        <taxon>Suessiales</taxon>
        <taxon>Suessiaceae</taxon>
        <taxon>Polarella</taxon>
    </lineage>
</organism>
<dbReference type="Proteomes" id="UP000654075">
    <property type="component" value="Unassembled WGS sequence"/>
</dbReference>
<dbReference type="AlphaFoldDB" id="A0A813EL34"/>
<feature type="non-terminal residue" evidence="3">
    <location>
        <position position="1"/>
    </location>
</feature>
<comment type="caution">
    <text evidence="3">The sequence shown here is derived from an EMBL/GenBank/DDBJ whole genome shotgun (WGS) entry which is preliminary data.</text>
</comment>
<name>A0A813EL34_POLGL</name>